<comment type="caution">
    <text evidence="1">The sequence shown here is derived from an EMBL/GenBank/DDBJ whole genome shotgun (WGS) entry which is preliminary data.</text>
</comment>
<gene>
    <name evidence="1" type="ORF">GCM10022247_68010</name>
</gene>
<dbReference type="InterPro" id="IPR040442">
    <property type="entry name" value="Pyrv_kinase-like_dom_sf"/>
</dbReference>
<dbReference type="InterPro" id="IPR015813">
    <property type="entry name" value="Pyrv/PenolPyrv_kinase-like_dom"/>
</dbReference>
<dbReference type="EMBL" id="BAABAL010000023">
    <property type="protein sequence ID" value="GAA4033403.1"/>
    <property type="molecule type" value="Genomic_DNA"/>
</dbReference>
<name>A0ABP7TZ29_9PSEU</name>
<organism evidence="1 2">
    <name type="scientific">Allokutzneria multivorans</name>
    <dbReference type="NCBI Taxonomy" id="1142134"/>
    <lineage>
        <taxon>Bacteria</taxon>
        <taxon>Bacillati</taxon>
        <taxon>Actinomycetota</taxon>
        <taxon>Actinomycetes</taxon>
        <taxon>Pseudonocardiales</taxon>
        <taxon>Pseudonocardiaceae</taxon>
        <taxon>Allokutzneria</taxon>
    </lineage>
</organism>
<proteinExistence type="predicted"/>
<dbReference type="SUPFAM" id="SSF51621">
    <property type="entry name" value="Phosphoenolpyruvate/pyruvate domain"/>
    <property type="match status" value="1"/>
</dbReference>
<accession>A0ABP7TZ29</accession>
<keyword evidence="2" id="KW-1185">Reference proteome</keyword>
<dbReference type="InterPro" id="IPR039556">
    <property type="entry name" value="ICL/PEPM"/>
</dbReference>
<dbReference type="Proteomes" id="UP001501747">
    <property type="component" value="Unassembled WGS sequence"/>
</dbReference>
<dbReference type="PANTHER" id="PTHR42905">
    <property type="entry name" value="PHOSPHOENOLPYRUVATE CARBOXYLASE"/>
    <property type="match status" value="1"/>
</dbReference>
<protein>
    <submittedName>
        <fullName evidence="1">Isocitrate lyase/phosphoenolpyruvate mutase family protein</fullName>
    </submittedName>
</protein>
<dbReference type="CDD" id="cd00377">
    <property type="entry name" value="ICL_PEPM"/>
    <property type="match status" value="1"/>
</dbReference>
<evidence type="ECO:0000313" key="1">
    <source>
        <dbReference type="EMBL" id="GAA4033403.1"/>
    </source>
</evidence>
<evidence type="ECO:0000313" key="2">
    <source>
        <dbReference type="Proteomes" id="UP001501747"/>
    </source>
</evidence>
<dbReference type="PANTHER" id="PTHR42905:SF16">
    <property type="entry name" value="CARBOXYPHOSPHONOENOLPYRUVATE PHOSPHONOMUTASE-LIKE PROTEIN (AFU_ORTHOLOGUE AFUA_5G07230)"/>
    <property type="match status" value="1"/>
</dbReference>
<reference evidence="2" key="1">
    <citation type="journal article" date="2019" name="Int. J. Syst. Evol. Microbiol.">
        <title>The Global Catalogue of Microorganisms (GCM) 10K type strain sequencing project: providing services to taxonomists for standard genome sequencing and annotation.</title>
        <authorList>
            <consortium name="The Broad Institute Genomics Platform"/>
            <consortium name="The Broad Institute Genome Sequencing Center for Infectious Disease"/>
            <person name="Wu L."/>
            <person name="Ma J."/>
        </authorList>
    </citation>
    <scope>NUCLEOTIDE SEQUENCE [LARGE SCALE GENOMIC DNA]</scope>
    <source>
        <strain evidence="2">JCM 17342</strain>
    </source>
</reference>
<sequence length="259" mass="26474">MDAVELATTLRELHHAEQPLILPNVWDASSARAAEQAGFPALATTSMGVALSLGHADHEAAPADEMFAAVARIARAVSVPVTADIEGGYGLPAEEVVDRLLSAGAVGCNLEDSDHGGTGLVDGAAQADRLAAVRAAAEAAGVPIVINARVDSFLPQLVVQDRVGEALERGRAYVAAGADAVFPIFAAAETDVLALVEGLDAPVNIAYVPPWSKLPATPGLARLAELGVRRVSFGGGLHAAAEAALRGVLATIRDGQDPY</sequence>
<dbReference type="RefSeq" id="WP_344884464.1">
    <property type="nucleotide sequence ID" value="NZ_BAABAL010000023.1"/>
</dbReference>
<dbReference type="Pfam" id="PF13714">
    <property type="entry name" value="PEP_mutase"/>
    <property type="match status" value="1"/>
</dbReference>
<dbReference type="GO" id="GO:0016829">
    <property type="term" value="F:lyase activity"/>
    <property type="evidence" value="ECO:0007669"/>
    <property type="project" value="UniProtKB-KW"/>
</dbReference>
<dbReference type="Gene3D" id="3.20.20.60">
    <property type="entry name" value="Phosphoenolpyruvate-binding domains"/>
    <property type="match status" value="1"/>
</dbReference>
<keyword evidence="1" id="KW-0456">Lyase</keyword>